<evidence type="ECO:0000256" key="7">
    <source>
        <dbReference type="ARBA" id="ARBA00023288"/>
    </source>
</evidence>
<dbReference type="PROSITE" id="PS50216">
    <property type="entry name" value="DHHC"/>
    <property type="match status" value="1"/>
</dbReference>
<evidence type="ECO:0000256" key="5">
    <source>
        <dbReference type="ARBA" id="ARBA00023136"/>
    </source>
</evidence>
<evidence type="ECO:0000256" key="4">
    <source>
        <dbReference type="ARBA" id="ARBA00022989"/>
    </source>
</evidence>
<evidence type="ECO:0000256" key="10">
    <source>
        <dbReference type="RuleBase" id="RU079119"/>
    </source>
</evidence>
<feature type="transmembrane region" description="Helical" evidence="10">
    <location>
        <begin position="232"/>
        <end position="258"/>
    </location>
</feature>
<comment type="subcellular location">
    <subcellularLocation>
        <location evidence="1">Membrane</location>
        <topology evidence="1">Multi-pass membrane protein</topology>
    </subcellularLocation>
</comment>
<comment type="caution">
    <text evidence="12">The sequence shown here is derived from an EMBL/GenBank/DDBJ whole genome shotgun (WGS) entry which is preliminary data.</text>
</comment>
<accession>A0A9P5SMV2</accession>
<keyword evidence="7" id="KW-0449">Lipoprotein</keyword>
<keyword evidence="13" id="KW-1185">Reference proteome</keyword>
<keyword evidence="8 10" id="KW-0012">Acyltransferase</keyword>
<evidence type="ECO:0000256" key="8">
    <source>
        <dbReference type="ARBA" id="ARBA00023315"/>
    </source>
</evidence>
<feature type="transmembrane region" description="Helical" evidence="10">
    <location>
        <begin position="6"/>
        <end position="32"/>
    </location>
</feature>
<keyword evidence="5 10" id="KW-0472">Membrane</keyword>
<feature type="transmembrane region" description="Helical" evidence="10">
    <location>
        <begin position="191"/>
        <end position="211"/>
    </location>
</feature>
<dbReference type="PANTHER" id="PTHR12246">
    <property type="entry name" value="PALMITOYLTRANSFERASE ZDHHC16"/>
    <property type="match status" value="1"/>
</dbReference>
<comment type="catalytic activity">
    <reaction evidence="9 10">
        <text>L-cysteinyl-[protein] + hexadecanoyl-CoA = S-hexadecanoyl-L-cysteinyl-[protein] + CoA</text>
        <dbReference type="Rhea" id="RHEA:36683"/>
        <dbReference type="Rhea" id="RHEA-COMP:10131"/>
        <dbReference type="Rhea" id="RHEA-COMP:11032"/>
        <dbReference type="ChEBI" id="CHEBI:29950"/>
        <dbReference type="ChEBI" id="CHEBI:57287"/>
        <dbReference type="ChEBI" id="CHEBI:57379"/>
        <dbReference type="ChEBI" id="CHEBI:74151"/>
        <dbReference type="EC" id="2.3.1.225"/>
    </reaction>
</comment>
<dbReference type="AlphaFoldDB" id="A0A9P5SMV2"/>
<keyword evidence="2 10" id="KW-0808">Transferase</keyword>
<dbReference type="EC" id="2.3.1.225" evidence="10"/>
<reference evidence="12" key="1">
    <citation type="journal article" date="2020" name="Fungal Divers.">
        <title>Resolving the Mortierellaceae phylogeny through synthesis of multi-gene phylogenetics and phylogenomics.</title>
        <authorList>
            <person name="Vandepol N."/>
            <person name="Liber J."/>
            <person name="Desiro A."/>
            <person name="Na H."/>
            <person name="Kennedy M."/>
            <person name="Barry K."/>
            <person name="Grigoriev I.V."/>
            <person name="Miller A.N."/>
            <person name="O'Donnell K."/>
            <person name="Stajich J.E."/>
            <person name="Bonito G."/>
        </authorList>
    </citation>
    <scope>NUCLEOTIDE SEQUENCE</scope>
    <source>
        <strain evidence="12">NVP1</strain>
    </source>
</reference>
<comment type="domain">
    <text evidence="10">The DHHC domain is required for palmitoyltransferase activity.</text>
</comment>
<protein>
    <recommendedName>
        <fullName evidence="10">Palmitoyltransferase</fullName>
        <ecNumber evidence="10">2.3.1.225</ecNumber>
    </recommendedName>
</protein>
<keyword evidence="6" id="KW-0564">Palmitate</keyword>
<gene>
    <name evidence="12" type="primary">PFA4</name>
    <name evidence="12" type="ORF">BG006_003838</name>
</gene>
<feature type="domain" description="Palmitoyltransferase DHHC" evidence="11">
    <location>
        <begin position="140"/>
        <end position="272"/>
    </location>
</feature>
<evidence type="ECO:0000256" key="1">
    <source>
        <dbReference type="ARBA" id="ARBA00004141"/>
    </source>
</evidence>
<name>A0A9P5SMV2_9FUNG</name>
<evidence type="ECO:0000256" key="2">
    <source>
        <dbReference type="ARBA" id="ARBA00022679"/>
    </source>
</evidence>
<dbReference type="Pfam" id="PF01529">
    <property type="entry name" value="DHHC"/>
    <property type="match status" value="1"/>
</dbReference>
<keyword evidence="3 10" id="KW-0812">Transmembrane</keyword>
<sequence length="391" mass="44861">MGGNDHWIAGLAWFLISFISVTSQIFIFWPWLFGTTTRISLYHPSSDINAIDISAPDMDELYDPLVLMEAQVETNSAGIISIVWGDLNVQALLYLVPFNFSLIMLCWNYYLTMITNPGSPPLDWNPPADGSSIEYKKTTHTPRYCRTCDAYKPPRTHHCRTCKKCVLKMDHHCPWVRNCVGHYNYGHFVRFIIWTTIATFICGALLIMRCLEAYENELQGINLHAAPSQEQIIWIVVNMVLDGSVFCGVSILSLYHVWLISSNTTTIESWEKDRILTIFRRGKVSEVKCPYHQGILTNFQTVLGQNPLLWLWPQPMLGDGIRFKVQRSKNDLSESLDANGSVTLDMSPDQHQYKSSAWKDDAQMALIAPWTRSFERIDPVKPHRDFDMEMV</sequence>
<evidence type="ECO:0000256" key="6">
    <source>
        <dbReference type="ARBA" id="ARBA00023139"/>
    </source>
</evidence>
<evidence type="ECO:0000256" key="3">
    <source>
        <dbReference type="ARBA" id="ARBA00022692"/>
    </source>
</evidence>
<dbReference type="InterPro" id="IPR001594">
    <property type="entry name" value="Palmitoyltrfase_DHHC"/>
</dbReference>
<dbReference type="GO" id="GO:0016020">
    <property type="term" value="C:membrane"/>
    <property type="evidence" value="ECO:0007669"/>
    <property type="project" value="UniProtKB-SubCell"/>
</dbReference>
<dbReference type="GO" id="GO:0019706">
    <property type="term" value="F:protein-cysteine S-palmitoyltransferase activity"/>
    <property type="evidence" value="ECO:0007669"/>
    <property type="project" value="UniProtKB-EC"/>
</dbReference>
<proteinExistence type="inferred from homology"/>
<evidence type="ECO:0000313" key="12">
    <source>
        <dbReference type="EMBL" id="KAF9333273.1"/>
    </source>
</evidence>
<dbReference type="EMBL" id="JAAAUY010000212">
    <property type="protein sequence ID" value="KAF9333273.1"/>
    <property type="molecule type" value="Genomic_DNA"/>
</dbReference>
<keyword evidence="4 10" id="KW-1133">Transmembrane helix</keyword>
<comment type="similarity">
    <text evidence="10">Belongs to the DHHC palmitoyltransferase family.</text>
</comment>
<dbReference type="Proteomes" id="UP000696485">
    <property type="component" value="Unassembled WGS sequence"/>
</dbReference>
<dbReference type="InterPro" id="IPR039859">
    <property type="entry name" value="PFA4/ZDH16/20/ERF2-like"/>
</dbReference>
<organism evidence="12 13">
    <name type="scientific">Podila minutissima</name>
    <dbReference type="NCBI Taxonomy" id="64525"/>
    <lineage>
        <taxon>Eukaryota</taxon>
        <taxon>Fungi</taxon>
        <taxon>Fungi incertae sedis</taxon>
        <taxon>Mucoromycota</taxon>
        <taxon>Mortierellomycotina</taxon>
        <taxon>Mortierellomycetes</taxon>
        <taxon>Mortierellales</taxon>
        <taxon>Mortierellaceae</taxon>
        <taxon>Podila</taxon>
    </lineage>
</organism>
<evidence type="ECO:0000313" key="13">
    <source>
        <dbReference type="Proteomes" id="UP000696485"/>
    </source>
</evidence>
<evidence type="ECO:0000256" key="9">
    <source>
        <dbReference type="ARBA" id="ARBA00048048"/>
    </source>
</evidence>
<evidence type="ECO:0000259" key="11">
    <source>
        <dbReference type="Pfam" id="PF01529"/>
    </source>
</evidence>
<feature type="transmembrane region" description="Helical" evidence="10">
    <location>
        <begin position="91"/>
        <end position="110"/>
    </location>
</feature>